<comment type="caution">
    <text evidence="1">The sequence shown here is derived from an EMBL/GenBank/DDBJ whole genome shotgun (WGS) entry which is preliminary data.</text>
</comment>
<accession>A0AAV7X701</accession>
<dbReference type="SUPFAM" id="SSF55729">
    <property type="entry name" value="Acyl-CoA N-acyltransferases (Nat)"/>
    <property type="match status" value="1"/>
</dbReference>
<dbReference type="CDD" id="cd04301">
    <property type="entry name" value="NAT_SF"/>
    <property type="match status" value="1"/>
</dbReference>
<name>A0AAV7X701_9NEOP</name>
<dbReference type="Gene3D" id="3.40.630.30">
    <property type="match status" value="1"/>
</dbReference>
<sequence>MKDGFGFSADASQVRLVRVAGDDFDTHEVVVDMLRRGFFPREALCAAFGVSQSPECERRMTNMARAALKDGVSVVAYDGDVVVGAAVNKIHDKPIPGELPLFDRFLKDATDPASVALLSHSHHIDALVDFFEETGGEPVIELLFVGVAPDAGGRGIGLQVSAESVKVAKEAGVRGVSALWTSDYSLSIGRKLGFQVGTCVLCECHALQVDRPEKPALLLTVCFLLQFT</sequence>
<dbReference type="PANTHER" id="PTHR20905">
    <property type="entry name" value="N-ACETYLTRANSFERASE-RELATED"/>
    <property type="match status" value="1"/>
</dbReference>
<dbReference type="PANTHER" id="PTHR20905:SF28">
    <property type="entry name" value="GH28833P-RELATED"/>
    <property type="match status" value="1"/>
</dbReference>
<gene>
    <name evidence="1" type="ORF">ONE63_003615</name>
</gene>
<protein>
    <recommendedName>
        <fullName evidence="3">N-acetyltransferase domain-containing protein</fullName>
    </recommendedName>
</protein>
<proteinExistence type="predicted"/>
<dbReference type="InterPro" id="IPR016181">
    <property type="entry name" value="Acyl_CoA_acyltransferase"/>
</dbReference>
<evidence type="ECO:0008006" key="3">
    <source>
        <dbReference type="Google" id="ProtNLM"/>
    </source>
</evidence>
<evidence type="ECO:0000313" key="1">
    <source>
        <dbReference type="EMBL" id="KAJ1520489.1"/>
    </source>
</evidence>
<dbReference type="AlphaFoldDB" id="A0AAV7X701"/>
<dbReference type="GO" id="GO:0008080">
    <property type="term" value="F:N-acetyltransferase activity"/>
    <property type="evidence" value="ECO:0007669"/>
    <property type="project" value="TreeGrafter"/>
</dbReference>
<dbReference type="EMBL" id="JAPTSV010000014">
    <property type="protein sequence ID" value="KAJ1520489.1"/>
    <property type="molecule type" value="Genomic_DNA"/>
</dbReference>
<reference evidence="1" key="1">
    <citation type="submission" date="2022-12" db="EMBL/GenBank/DDBJ databases">
        <title>Chromosome-level genome assembly of the bean flower thrips Megalurothrips usitatus.</title>
        <authorList>
            <person name="Ma L."/>
            <person name="Liu Q."/>
            <person name="Li H."/>
            <person name="Cai W."/>
        </authorList>
    </citation>
    <scope>NUCLEOTIDE SEQUENCE</scope>
    <source>
        <strain evidence="1">Cailab_2022a</strain>
    </source>
</reference>
<evidence type="ECO:0000313" key="2">
    <source>
        <dbReference type="Proteomes" id="UP001075354"/>
    </source>
</evidence>
<keyword evidence="2" id="KW-1185">Reference proteome</keyword>
<organism evidence="1 2">
    <name type="scientific">Megalurothrips usitatus</name>
    <name type="common">bean blossom thrips</name>
    <dbReference type="NCBI Taxonomy" id="439358"/>
    <lineage>
        <taxon>Eukaryota</taxon>
        <taxon>Metazoa</taxon>
        <taxon>Ecdysozoa</taxon>
        <taxon>Arthropoda</taxon>
        <taxon>Hexapoda</taxon>
        <taxon>Insecta</taxon>
        <taxon>Pterygota</taxon>
        <taxon>Neoptera</taxon>
        <taxon>Paraneoptera</taxon>
        <taxon>Thysanoptera</taxon>
        <taxon>Terebrantia</taxon>
        <taxon>Thripoidea</taxon>
        <taxon>Thripidae</taxon>
        <taxon>Megalurothrips</taxon>
    </lineage>
</organism>
<dbReference type="Proteomes" id="UP001075354">
    <property type="component" value="Chromosome 14"/>
</dbReference>